<dbReference type="Pfam" id="PF08751">
    <property type="entry name" value="TrwC"/>
    <property type="match status" value="1"/>
</dbReference>
<dbReference type="InterPro" id="IPR014862">
    <property type="entry name" value="TrwC"/>
</dbReference>
<feature type="compositionally biased region" description="Basic and acidic residues" evidence="1">
    <location>
        <begin position="304"/>
        <end position="317"/>
    </location>
</feature>
<evidence type="ECO:0000313" key="5">
    <source>
        <dbReference type="Proteomes" id="UP000187251"/>
    </source>
</evidence>
<evidence type="ECO:0000256" key="1">
    <source>
        <dbReference type="SAM" id="MobiDB-lite"/>
    </source>
</evidence>
<dbReference type="SUPFAM" id="SSF52540">
    <property type="entry name" value="P-loop containing nucleoside triphosphate hydrolases"/>
    <property type="match status" value="2"/>
</dbReference>
<dbReference type="InterPro" id="IPR027417">
    <property type="entry name" value="P-loop_NTPase"/>
</dbReference>
<dbReference type="Pfam" id="PF13538">
    <property type="entry name" value="UvrD_C_2"/>
    <property type="match status" value="1"/>
</dbReference>
<dbReference type="OrthoDB" id="1634048at2"/>
<feature type="domain" description="TrwC relaxase" evidence="2">
    <location>
        <begin position="13"/>
        <end position="292"/>
    </location>
</feature>
<comment type="caution">
    <text evidence="4">The sequence shown here is derived from an EMBL/GenBank/DDBJ whole genome shotgun (WGS) entry which is preliminary data.</text>
</comment>
<dbReference type="AlphaFoldDB" id="A0A1R1JPA4"/>
<dbReference type="Gene3D" id="3.40.50.300">
    <property type="entry name" value="P-loop containing nucleotide triphosphate hydrolases"/>
    <property type="match status" value="2"/>
</dbReference>
<name>A0A1R1JPA4_ALCXX</name>
<dbReference type="Proteomes" id="UP000187251">
    <property type="component" value="Unassembled WGS sequence"/>
</dbReference>
<organism evidence="4 5">
    <name type="scientific">Alcaligenes xylosoxydans xylosoxydans</name>
    <name type="common">Achromobacter xylosoxidans</name>
    <dbReference type="NCBI Taxonomy" id="85698"/>
    <lineage>
        <taxon>Bacteria</taxon>
        <taxon>Pseudomonadati</taxon>
        <taxon>Pseudomonadota</taxon>
        <taxon>Betaproteobacteria</taxon>
        <taxon>Burkholderiales</taxon>
        <taxon>Alcaligenaceae</taxon>
        <taxon>Achromobacter</taxon>
    </lineage>
</organism>
<dbReference type="InterPro" id="IPR014059">
    <property type="entry name" value="TraI/TrwC_relax"/>
</dbReference>
<dbReference type="NCBIfam" id="NF041492">
    <property type="entry name" value="MobF"/>
    <property type="match status" value="1"/>
</dbReference>
<feature type="region of interest" description="Disordered" evidence="1">
    <location>
        <begin position="297"/>
        <end position="351"/>
    </location>
</feature>
<feature type="domain" description="UvrD-like helicase C-terminal" evidence="3">
    <location>
        <begin position="899"/>
        <end position="945"/>
    </location>
</feature>
<evidence type="ECO:0000313" key="4">
    <source>
        <dbReference type="EMBL" id="OMG80723.1"/>
    </source>
</evidence>
<proteinExistence type="predicted"/>
<dbReference type="CDD" id="cd18809">
    <property type="entry name" value="SF1_C_RecD"/>
    <property type="match status" value="1"/>
</dbReference>
<protein>
    <recommendedName>
        <fullName evidence="6">Conjugative relaxase</fullName>
    </recommendedName>
</protein>
<feature type="compositionally biased region" description="Basic and acidic residues" evidence="1">
    <location>
        <begin position="332"/>
        <end position="341"/>
    </location>
</feature>
<dbReference type="InterPro" id="IPR027785">
    <property type="entry name" value="UvrD-like_helicase_C"/>
</dbReference>
<dbReference type="RefSeq" id="WP_076414547.1">
    <property type="nucleotide sequence ID" value="NZ_MJMN01000035.1"/>
</dbReference>
<reference evidence="4 5" key="1">
    <citation type="submission" date="2016-09" db="EMBL/GenBank/DDBJ databases">
        <title>Phylogenomics of Achromobacter.</title>
        <authorList>
            <person name="Jeukens J."/>
            <person name="Freschi L."/>
            <person name="Vincent A.T."/>
            <person name="Emond-Rheault J.-G."/>
            <person name="Kukavica-Ibrulj I."/>
            <person name="Charette S.J."/>
            <person name="Levesque R.C."/>
        </authorList>
    </citation>
    <scope>NUCLEOTIDE SEQUENCE [LARGE SCALE GENOMIC DNA]</scope>
    <source>
        <strain evidence="4 5">AUS488</strain>
    </source>
</reference>
<evidence type="ECO:0000259" key="3">
    <source>
        <dbReference type="Pfam" id="PF13538"/>
    </source>
</evidence>
<dbReference type="SUPFAM" id="SSF55464">
    <property type="entry name" value="Origin of replication-binding domain, RBD-like"/>
    <property type="match status" value="1"/>
</dbReference>
<accession>A0A1R1JPA4</accession>
<dbReference type="EMBL" id="MJMN01000035">
    <property type="protein sequence ID" value="OMG80723.1"/>
    <property type="molecule type" value="Genomic_DNA"/>
</dbReference>
<evidence type="ECO:0008006" key="6">
    <source>
        <dbReference type="Google" id="ProtNLM"/>
    </source>
</evidence>
<sequence>MISLKTVHRSAATRASHYYADQKDDYYSRDGTAAQWQGKGADMLGLTGTVQQEEFLRALRGDFGSDVHLSRSIRLDSQARAALDITFSPPKSVSIQALVGKDGAVIDAHDRAVSSALNFLEKELLRARQTVDGVTSTERTGNAVIAKFRHETARPTEGAYSDPQLHTHALLMNLTQRADGSWVAISNDEIYRLKSMMEAVYHADLATRLEKSGMAIRYVGKTFELAHISRHQIEGFSKRTQDINAELAAMGESRMTASHALKQTIALKTRYGKAPEITRETLQKDWESQAAELGIEFRNSKQLSPKEKTHQVERDTNSAETSGPTGPGATEARPRGGKEAEEVGDNPSSAEALTPEAAALVADECLKWAIKHHTERESVMEGKEMLKTALHRSHGTGIALSDLKSAVRRSLDAGHLILGTIEYRHTRQGVGKPLSKAAWIDHLVETGVSRRRAERQVKQSIARGELVPDGARYTTQIAREREKRILQIEREGRGQLAPILQGEFAQSALAGRALKPGQLAAAELILTTADRFVGVQGLAGTGKSHMLRHVQQVANAAGYQVKAVASYGKQIEALRELGMEARTVASVLEARQQDRFTLDENTVLVIDEAGVIPARIMERLMKMAEADGARIVMLGDTGQTKAIEAGRPFHQLQTAGMATALMGDIVRQKSPELKEAVELAATGKASQSLGVISSKLRAVHTVKDDVDRYVALARAYASTTVEDRRETLIVTGTNESRNALNEVTHQALGLSGRGFEFRLLTRRDTTQAVRRVARYYQPGDVIQPERDYKSGNLKQGEMYRVIGATPDKPNELEVMHIASQVRTVFNPARTTKISVYQPVEAELSAGDWVRITRNDAKLDLVNGGRFEVLAVTPTTVTIGNGARRLTLDASTMPLHLDRAYATTSHSAQGLTCDRVLINAESYSRTTQRDVYYVAISRARHQAVIYTDNAGKLSKAVDRLEEKTAALDIGLEASRLWRPKQAAHAPDMER</sequence>
<dbReference type="NCBIfam" id="TIGR02686">
    <property type="entry name" value="relax_trwC"/>
    <property type="match status" value="1"/>
</dbReference>
<dbReference type="Pfam" id="PF13604">
    <property type="entry name" value="AAA_30"/>
    <property type="match status" value="1"/>
</dbReference>
<evidence type="ECO:0000259" key="2">
    <source>
        <dbReference type="Pfam" id="PF08751"/>
    </source>
</evidence>
<gene>
    <name evidence="4" type="ORF">BIZ92_12600</name>
</gene>